<gene>
    <name evidence="2" type="ORF">PODLI_1B036555</name>
</gene>
<proteinExistence type="predicted"/>
<name>A0AA35KQF2_9SAUR</name>
<accession>A0AA35KQF2</accession>
<evidence type="ECO:0000256" key="1">
    <source>
        <dbReference type="SAM" id="MobiDB-lite"/>
    </source>
</evidence>
<feature type="compositionally biased region" description="Basic residues" evidence="1">
    <location>
        <begin position="7"/>
        <end position="18"/>
    </location>
</feature>
<dbReference type="EMBL" id="OX395133">
    <property type="protein sequence ID" value="CAI5781707.1"/>
    <property type="molecule type" value="Genomic_DNA"/>
</dbReference>
<dbReference type="AlphaFoldDB" id="A0AA35KQF2"/>
<protein>
    <submittedName>
        <fullName evidence="2">Uncharacterized protein</fullName>
    </submittedName>
</protein>
<reference evidence="2" key="1">
    <citation type="submission" date="2022-12" db="EMBL/GenBank/DDBJ databases">
        <authorList>
            <person name="Alioto T."/>
            <person name="Alioto T."/>
            <person name="Gomez Garrido J."/>
        </authorList>
    </citation>
    <scope>NUCLEOTIDE SEQUENCE</scope>
</reference>
<sequence>MREGVGKRRRRRGKRRQGFRPAGVRVRWTHAQGRRFLLSAFARLLTAAGYPSLGAPPEVTAPAPNHLSQGTTVATRLNLQFSKSLILAIENDQAWAWRNIWGANSHRCEHLE</sequence>
<evidence type="ECO:0000313" key="2">
    <source>
        <dbReference type="EMBL" id="CAI5781707.1"/>
    </source>
</evidence>
<keyword evidence="3" id="KW-1185">Reference proteome</keyword>
<evidence type="ECO:0000313" key="3">
    <source>
        <dbReference type="Proteomes" id="UP001178461"/>
    </source>
</evidence>
<dbReference type="Proteomes" id="UP001178461">
    <property type="component" value="Chromosome 8"/>
</dbReference>
<organism evidence="2 3">
    <name type="scientific">Podarcis lilfordi</name>
    <name type="common">Lilford's wall lizard</name>
    <dbReference type="NCBI Taxonomy" id="74358"/>
    <lineage>
        <taxon>Eukaryota</taxon>
        <taxon>Metazoa</taxon>
        <taxon>Chordata</taxon>
        <taxon>Craniata</taxon>
        <taxon>Vertebrata</taxon>
        <taxon>Euteleostomi</taxon>
        <taxon>Lepidosauria</taxon>
        <taxon>Squamata</taxon>
        <taxon>Bifurcata</taxon>
        <taxon>Unidentata</taxon>
        <taxon>Episquamata</taxon>
        <taxon>Laterata</taxon>
        <taxon>Lacertibaenia</taxon>
        <taxon>Lacertidae</taxon>
        <taxon>Podarcis</taxon>
    </lineage>
</organism>
<feature type="region of interest" description="Disordered" evidence="1">
    <location>
        <begin position="1"/>
        <end position="21"/>
    </location>
</feature>